<gene>
    <name evidence="3" type="ORF">BDP27DRAFT_1154401</name>
</gene>
<dbReference type="OrthoDB" id="6077919at2759"/>
<feature type="non-terminal residue" evidence="3">
    <location>
        <position position="123"/>
    </location>
</feature>
<dbReference type="GO" id="GO:0008270">
    <property type="term" value="F:zinc ion binding"/>
    <property type="evidence" value="ECO:0007669"/>
    <property type="project" value="UniProtKB-KW"/>
</dbReference>
<dbReference type="Pfam" id="PF00096">
    <property type="entry name" value="zf-C2H2"/>
    <property type="match status" value="1"/>
</dbReference>
<dbReference type="Pfam" id="PF12874">
    <property type="entry name" value="zf-met"/>
    <property type="match status" value="1"/>
</dbReference>
<dbReference type="Gene3D" id="3.30.160.60">
    <property type="entry name" value="Classic Zinc Finger"/>
    <property type="match status" value="1"/>
</dbReference>
<keyword evidence="1" id="KW-0863">Zinc-finger</keyword>
<dbReference type="InterPro" id="IPR036236">
    <property type="entry name" value="Znf_C2H2_sf"/>
</dbReference>
<proteinExistence type="predicted"/>
<dbReference type="AlphaFoldDB" id="A0A9P5QB80"/>
<dbReference type="InterPro" id="IPR013087">
    <property type="entry name" value="Znf_C2H2_type"/>
</dbReference>
<organism evidence="3 4">
    <name type="scientific">Rhodocollybia butyracea</name>
    <dbReference type="NCBI Taxonomy" id="206335"/>
    <lineage>
        <taxon>Eukaryota</taxon>
        <taxon>Fungi</taxon>
        <taxon>Dikarya</taxon>
        <taxon>Basidiomycota</taxon>
        <taxon>Agaricomycotina</taxon>
        <taxon>Agaricomycetes</taxon>
        <taxon>Agaricomycetidae</taxon>
        <taxon>Agaricales</taxon>
        <taxon>Marasmiineae</taxon>
        <taxon>Omphalotaceae</taxon>
        <taxon>Rhodocollybia</taxon>
    </lineage>
</organism>
<dbReference type="SUPFAM" id="SSF57667">
    <property type="entry name" value="beta-beta-alpha zinc fingers"/>
    <property type="match status" value="1"/>
</dbReference>
<evidence type="ECO:0000256" key="1">
    <source>
        <dbReference type="PROSITE-ProRule" id="PRU00042"/>
    </source>
</evidence>
<sequence>RKAKMHRCGMCLKQFPRPSALQTHIHSHTHHKRKSTLYFSLLPFSCEYPGCNRTFTVRSNAKRHLRIHGISPDDAIADSLAPRAPTADFEVNFDKPLVQKQEHELYCGVPELKWMPPSLASRT</sequence>
<dbReference type="EMBL" id="JADNRY010000001">
    <property type="protein sequence ID" value="KAF9078714.1"/>
    <property type="molecule type" value="Genomic_DNA"/>
</dbReference>
<comment type="caution">
    <text evidence="3">The sequence shown here is derived from an EMBL/GenBank/DDBJ whole genome shotgun (WGS) entry which is preliminary data.</text>
</comment>
<feature type="non-terminal residue" evidence="3">
    <location>
        <position position="1"/>
    </location>
</feature>
<feature type="domain" description="C2H2-type" evidence="2">
    <location>
        <begin position="6"/>
        <end position="33"/>
    </location>
</feature>
<accession>A0A9P5QB80</accession>
<evidence type="ECO:0000313" key="4">
    <source>
        <dbReference type="Proteomes" id="UP000772434"/>
    </source>
</evidence>
<dbReference type="SMART" id="SM00355">
    <property type="entry name" value="ZnF_C2H2"/>
    <property type="match status" value="2"/>
</dbReference>
<protein>
    <recommendedName>
        <fullName evidence="2">C2H2-type domain-containing protein</fullName>
    </recommendedName>
</protein>
<evidence type="ECO:0000313" key="3">
    <source>
        <dbReference type="EMBL" id="KAF9078714.1"/>
    </source>
</evidence>
<dbReference type="Proteomes" id="UP000772434">
    <property type="component" value="Unassembled WGS sequence"/>
</dbReference>
<keyword evidence="1" id="KW-0862">Zinc</keyword>
<keyword evidence="1" id="KW-0479">Metal-binding</keyword>
<dbReference type="PROSITE" id="PS50157">
    <property type="entry name" value="ZINC_FINGER_C2H2_2"/>
    <property type="match status" value="2"/>
</dbReference>
<keyword evidence="4" id="KW-1185">Reference proteome</keyword>
<dbReference type="PROSITE" id="PS00028">
    <property type="entry name" value="ZINC_FINGER_C2H2_1"/>
    <property type="match status" value="2"/>
</dbReference>
<feature type="domain" description="C2H2-type" evidence="2">
    <location>
        <begin position="44"/>
        <end position="68"/>
    </location>
</feature>
<name>A0A9P5QB80_9AGAR</name>
<evidence type="ECO:0000259" key="2">
    <source>
        <dbReference type="PROSITE" id="PS50157"/>
    </source>
</evidence>
<reference evidence="3" key="1">
    <citation type="submission" date="2020-11" db="EMBL/GenBank/DDBJ databases">
        <authorList>
            <consortium name="DOE Joint Genome Institute"/>
            <person name="Ahrendt S."/>
            <person name="Riley R."/>
            <person name="Andreopoulos W."/>
            <person name="Labutti K."/>
            <person name="Pangilinan J."/>
            <person name="Ruiz-Duenas F.J."/>
            <person name="Barrasa J.M."/>
            <person name="Sanchez-Garcia M."/>
            <person name="Camarero S."/>
            <person name="Miyauchi S."/>
            <person name="Serrano A."/>
            <person name="Linde D."/>
            <person name="Babiker R."/>
            <person name="Drula E."/>
            <person name="Ayuso-Fernandez I."/>
            <person name="Pacheco R."/>
            <person name="Padilla G."/>
            <person name="Ferreira P."/>
            <person name="Barriuso J."/>
            <person name="Kellner H."/>
            <person name="Castanera R."/>
            <person name="Alfaro M."/>
            <person name="Ramirez L."/>
            <person name="Pisabarro A.G."/>
            <person name="Kuo A."/>
            <person name="Tritt A."/>
            <person name="Lipzen A."/>
            <person name="He G."/>
            <person name="Yan M."/>
            <person name="Ng V."/>
            <person name="Cullen D."/>
            <person name="Martin F."/>
            <person name="Rosso M.-N."/>
            <person name="Henrissat B."/>
            <person name="Hibbett D."/>
            <person name="Martinez A.T."/>
            <person name="Grigoriev I.V."/>
        </authorList>
    </citation>
    <scope>NUCLEOTIDE SEQUENCE</scope>
    <source>
        <strain evidence="3">AH 40177</strain>
    </source>
</reference>